<gene>
    <name evidence="3" type="ordered locus">Smar_0789</name>
</gene>
<dbReference type="Proteomes" id="UP000000254">
    <property type="component" value="Chromosome"/>
</dbReference>
<dbReference type="GO" id="GO:0016779">
    <property type="term" value="F:nucleotidyltransferase activity"/>
    <property type="evidence" value="ECO:0007669"/>
    <property type="project" value="TreeGrafter"/>
</dbReference>
<sequence length="246" mass="27134">MLSEKEIDRYSRQLPIIGLEGQQKLKKSTVVIVGVGGLGSAASYYLAASGIGKLILIDNGLVEESNLQRQILYTVNDIGKPKVEVAAERLRLLNPYIEIIPVNEFFDENVAMKYFRVADVVVDALDNWEGRLVIDKIAHKLGKPFIHAGVHGFYGQLTVIIPKKTPCLKCIFPKKPSYTVSPLPIIPTTPGVLGVLEANEALKILLGKGEIFANKLLVYDGLTGMFEVLKLSMSPDCPVCTEYYEK</sequence>
<dbReference type="PANTHER" id="PTHR10953:SF102">
    <property type="entry name" value="ADENYLYLTRANSFERASE AND SULFURTRANSFERASE MOCS3"/>
    <property type="match status" value="1"/>
</dbReference>
<accession>A3DMN0</accession>
<name>A3DMN0_STAMF</name>
<dbReference type="SUPFAM" id="SSF69572">
    <property type="entry name" value="Activating enzymes of the ubiquitin-like proteins"/>
    <property type="match status" value="1"/>
</dbReference>
<dbReference type="Gene3D" id="3.40.50.720">
    <property type="entry name" value="NAD(P)-binding Rossmann-like Domain"/>
    <property type="match status" value="1"/>
</dbReference>
<dbReference type="InterPro" id="IPR035985">
    <property type="entry name" value="Ubiquitin-activating_enz"/>
</dbReference>
<dbReference type="AlphaFoldDB" id="A3DMN0"/>
<dbReference type="FunFam" id="3.40.50.720:FF:000080">
    <property type="entry name" value="Thiazole biosynthesis adenylyltransferase ThiF"/>
    <property type="match status" value="1"/>
</dbReference>
<dbReference type="eggNOG" id="arCOG01676">
    <property type="taxonomic scope" value="Archaea"/>
</dbReference>
<dbReference type="KEGG" id="smr:Smar_0789"/>
<protein>
    <submittedName>
        <fullName evidence="3">UBA/THIF-type NAD/FAD binding protein</fullName>
    </submittedName>
</protein>
<dbReference type="Pfam" id="PF00899">
    <property type="entry name" value="ThiF"/>
    <property type="match status" value="1"/>
</dbReference>
<dbReference type="EMBL" id="CP000575">
    <property type="protein sequence ID" value="ABN69890.1"/>
    <property type="molecule type" value="Genomic_DNA"/>
</dbReference>
<dbReference type="GeneID" id="4906746"/>
<dbReference type="PANTHER" id="PTHR10953">
    <property type="entry name" value="UBIQUITIN-ACTIVATING ENZYME E1"/>
    <property type="match status" value="1"/>
</dbReference>
<evidence type="ECO:0000256" key="1">
    <source>
        <dbReference type="ARBA" id="ARBA00009919"/>
    </source>
</evidence>
<feature type="domain" description="THIF-type NAD/FAD binding fold" evidence="2">
    <location>
        <begin position="10"/>
        <end position="239"/>
    </location>
</feature>
<proteinExistence type="inferred from homology"/>
<reference evidence="3 4" key="2">
    <citation type="journal article" date="2009" name="Stand. Genomic Sci.">
        <title>Complete genome sequence of Staphylothermus marinus Stetter and Fiala 1986 type strain F1.</title>
        <authorList>
            <person name="Anderson I.J."/>
            <person name="Sun H."/>
            <person name="Lapidus A."/>
            <person name="Copeland A."/>
            <person name="Glavina Del Rio T."/>
            <person name="Tice H."/>
            <person name="Dalin E."/>
            <person name="Lucas S."/>
            <person name="Barry K."/>
            <person name="Land M."/>
            <person name="Richardson P."/>
            <person name="Huber H."/>
            <person name="Kyrpides N.C."/>
        </authorList>
    </citation>
    <scope>NUCLEOTIDE SEQUENCE [LARGE SCALE GENOMIC DNA]</scope>
    <source>
        <strain evidence="4">ATCC 43588 / DSM 3639 / JCM 9404 / F1</strain>
    </source>
</reference>
<evidence type="ECO:0000259" key="2">
    <source>
        <dbReference type="Pfam" id="PF00899"/>
    </source>
</evidence>
<dbReference type="HOGENOM" id="CLU_013325_10_4_2"/>
<dbReference type="RefSeq" id="WP_011839081.1">
    <property type="nucleotide sequence ID" value="NC_009033.1"/>
</dbReference>
<dbReference type="STRING" id="399550.Smar_0789"/>
<dbReference type="OrthoDB" id="7915at2157"/>
<dbReference type="GO" id="GO:0004792">
    <property type="term" value="F:thiosulfate-cyanide sulfurtransferase activity"/>
    <property type="evidence" value="ECO:0007669"/>
    <property type="project" value="TreeGrafter"/>
</dbReference>
<comment type="similarity">
    <text evidence="1">Belongs to the HesA/MoeB/ThiF family.</text>
</comment>
<organism evidence="3 4">
    <name type="scientific">Staphylothermus marinus (strain ATCC 43588 / DSM 3639 / JCM 9404 / F1)</name>
    <dbReference type="NCBI Taxonomy" id="399550"/>
    <lineage>
        <taxon>Archaea</taxon>
        <taxon>Thermoproteota</taxon>
        <taxon>Thermoprotei</taxon>
        <taxon>Desulfurococcales</taxon>
        <taxon>Desulfurococcaceae</taxon>
        <taxon>Staphylothermus</taxon>
    </lineage>
</organism>
<dbReference type="InterPro" id="IPR045886">
    <property type="entry name" value="ThiF/MoeB/HesA"/>
</dbReference>
<dbReference type="InterPro" id="IPR000594">
    <property type="entry name" value="ThiF_NAD_FAD-bd"/>
</dbReference>
<keyword evidence="4" id="KW-1185">Reference proteome</keyword>
<evidence type="ECO:0000313" key="4">
    <source>
        <dbReference type="Proteomes" id="UP000000254"/>
    </source>
</evidence>
<dbReference type="CDD" id="cd00757">
    <property type="entry name" value="ThiF_MoeB_HesA_family"/>
    <property type="match status" value="1"/>
</dbReference>
<evidence type="ECO:0000313" key="3">
    <source>
        <dbReference type="EMBL" id="ABN69890.1"/>
    </source>
</evidence>
<reference evidence="4" key="1">
    <citation type="journal article" date="2009" name="BMC Genomics">
        <title>The complete genome sequence of Staphylothermus marinus reveals differences in sulfur metabolism among heterotrophic Crenarchaeota.</title>
        <authorList>
            <person name="Anderson I.J."/>
            <person name="Dharmarajan L."/>
            <person name="Rodriguez J."/>
            <person name="Hooper S."/>
            <person name="Porat I."/>
            <person name="Ulrich L.E."/>
            <person name="Elkins J.G."/>
            <person name="Mavromatis K."/>
            <person name="Sun H."/>
            <person name="Land M."/>
            <person name="Lapidus A."/>
            <person name="Lucas S."/>
            <person name="Barry K."/>
            <person name="Huber H."/>
            <person name="Zhulin I.B."/>
            <person name="Whitman W.B."/>
            <person name="Mukhopadhyay B."/>
            <person name="Woese C."/>
            <person name="Bristow J."/>
            <person name="Kyrpides N."/>
        </authorList>
    </citation>
    <scope>NUCLEOTIDE SEQUENCE [LARGE SCALE GENOMIC DNA]</scope>
    <source>
        <strain evidence="4">ATCC 43588 / DSM 3639 / JCM 9404 / F1</strain>
    </source>
</reference>
<dbReference type="GO" id="GO:0005737">
    <property type="term" value="C:cytoplasm"/>
    <property type="evidence" value="ECO:0007669"/>
    <property type="project" value="TreeGrafter"/>
</dbReference>
<dbReference type="GO" id="GO:0008641">
    <property type="term" value="F:ubiquitin-like modifier activating enzyme activity"/>
    <property type="evidence" value="ECO:0007669"/>
    <property type="project" value="InterPro"/>
</dbReference>